<dbReference type="KEGG" id="vmo:VMUT_2181"/>
<dbReference type="Proteomes" id="UP000007485">
    <property type="component" value="Chromosome"/>
</dbReference>
<keyword evidence="2" id="KW-1185">Reference proteome</keyword>
<sequence length="168" mass="18586">MILVMALIALASAVYYKYVTTSINVTNPPISIEQAQSQYISNFINRPTGLYISASISKSVIIYVNNTGTINITLARVIITRPITVELNINAQEPVQLTLMILNASNALVAMYPNDTIFNLNPGNYIIIEEIQLPMNFTGMTTVSGTYIVMIKGVEFVYNLNEDINITN</sequence>
<dbReference type="EMBL" id="CP002529">
    <property type="protein sequence ID" value="ADY02377.1"/>
    <property type="molecule type" value="Genomic_DNA"/>
</dbReference>
<reference evidence="1 2" key="1">
    <citation type="journal article" date="2011" name="J. Bacteriol.">
        <title>Complete genome sequence of 'Vulcanisaeta moutnovskia' strain 768-28, a novel member of the hyperthermophilic crenarchaeal genus vulcanisaeta.</title>
        <authorList>
            <person name="Gumerov V.M."/>
            <person name="Mardanov A.V."/>
            <person name="Beletsky A.V."/>
            <person name="Prokofeva M.I."/>
            <person name="Bonch-Osmolovskaya E.A."/>
            <person name="Ravin N.V."/>
            <person name="Skryabin K.G."/>
        </authorList>
    </citation>
    <scope>NUCLEOTIDE SEQUENCE [LARGE SCALE GENOMIC DNA]</scope>
    <source>
        <strain evidence="1 2">768-28</strain>
    </source>
</reference>
<organism evidence="1 2">
    <name type="scientific">Vulcanisaeta moutnovskia (strain 768-28)</name>
    <dbReference type="NCBI Taxonomy" id="985053"/>
    <lineage>
        <taxon>Archaea</taxon>
        <taxon>Thermoproteota</taxon>
        <taxon>Thermoprotei</taxon>
        <taxon>Thermoproteales</taxon>
        <taxon>Thermoproteaceae</taxon>
        <taxon>Vulcanisaeta</taxon>
    </lineage>
</organism>
<gene>
    <name evidence="1" type="ordered locus">VMUT_2181</name>
</gene>
<dbReference type="STRING" id="985053.VMUT_2181"/>
<dbReference type="HOGENOM" id="CLU_1582986_0_0_2"/>
<accession>F0QX88</accession>
<name>F0QX88_VULM7</name>
<evidence type="ECO:0000313" key="2">
    <source>
        <dbReference type="Proteomes" id="UP000007485"/>
    </source>
</evidence>
<proteinExistence type="predicted"/>
<evidence type="ECO:0000313" key="1">
    <source>
        <dbReference type="EMBL" id="ADY02377.1"/>
    </source>
</evidence>
<dbReference type="AlphaFoldDB" id="F0QX88"/>
<protein>
    <submittedName>
        <fullName evidence="1">Uncharacterized protein</fullName>
    </submittedName>
</protein>